<sequence>MAEKNVQFVDAPTARPATKPVAGADSPPAGPTVGPAVHAPASVAQLDTHAEIAARSADTEEPGNRFVKVFVISGRDFHVDGPLDGMHRANQVATLQEALNRGMHPQGGARFDGDEETADGSVRLTYSVDVVLAYQDEEPAGTYTPRVAVNEMGGSTIQDAQAN</sequence>
<reference evidence="2 3" key="1">
    <citation type="submission" date="2020-08" db="EMBL/GenBank/DDBJ databases">
        <authorList>
            <person name="Mo P."/>
        </authorList>
    </citation>
    <scope>NUCLEOTIDE SEQUENCE [LARGE SCALE GENOMIC DNA]</scope>
    <source>
        <strain evidence="2 3">CGMCC 4.1532</strain>
    </source>
</reference>
<evidence type="ECO:0000313" key="3">
    <source>
        <dbReference type="Proteomes" id="UP000515728"/>
    </source>
</evidence>
<dbReference type="KEGG" id="ppel:H6H00_26740"/>
<organism evidence="2 3">
    <name type="scientific">Pseudonocardia petroleophila</name>
    <dbReference type="NCBI Taxonomy" id="37331"/>
    <lineage>
        <taxon>Bacteria</taxon>
        <taxon>Bacillati</taxon>
        <taxon>Actinomycetota</taxon>
        <taxon>Actinomycetes</taxon>
        <taxon>Pseudonocardiales</taxon>
        <taxon>Pseudonocardiaceae</taxon>
        <taxon>Pseudonocardia</taxon>
    </lineage>
</organism>
<feature type="region of interest" description="Disordered" evidence="1">
    <location>
        <begin position="1"/>
        <end position="39"/>
    </location>
</feature>
<evidence type="ECO:0000313" key="2">
    <source>
        <dbReference type="EMBL" id="QNG51662.1"/>
    </source>
</evidence>
<dbReference type="AlphaFoldDB" id="A0A7G7MFV1"/>
<keyword evidence="3" id="KW-1185">Reference proteome</keyword>
<gene>
    <name evidence="2" type="ORF">H6H00_26740</name>
</gene>
<dbReference type="RefSeq" id="WP_185718416.1">
    <property type="nucleotide sequence ID" value="NZ_BAAAWI010000001.1"/>
</dbReference>
<evidence type="ECO:0000256" key="1">
    <source>
        <dbReference type="SAM" id="MobiDB-lite"/>
    </source>
</evidence>
<protein>
    <submittedName>
        <fullName evidence="2">Uncharacterized protein</fullName>
    </submittedName>
</protein>
<name>A0A7G7MFV1_9PSEU</name>
<dbReference type="EMBL" id="CP060131">
    <property type="protein sequence ID" value="QNG51662.1"/>
    <property type="molecule type" value="Genomic_DNA"/>
</dbReference>
<dbReference type="Proteomes" id="UP000515728">
    <property type="component" value="Chromosome"/>
</dbReference>
<accession>A0A7G7MFV1</accession>
<proteinExistence type="predicted"/>